<protein>
    <submittedName>
        <fullName evidence="1">Uncharacterized protein</fullName>
    </submittedName>
</protein>
<evidence type="ECO:0000313" key="1">
    <source>
        <dbReference type="EMBL" id="THU91023.1"/>
    </source>
</evidence>
<gene>
    <name evidence="1" type="ORF">K435DRAFT_674984</name>
</gene>
<dbReference type="AlphaFoldDB" id="A0A4S8LPY3"/>
<dbReference type="EMBL" id="ML179318">
    <property type="protein sequence ID" value="THU91023.1"/>
    <property type="molecule type" value="Genomic_DNA"/>
</dbReference>
<proteinExistence type="predicted"/>
<accession>A0A4S8LPY3</accession>
<sequence length="130" mass="14820">LFAQEVQAILKEGRANGIFKVGNPVQEKTFHWLWAKIIQGVLDEYHINWNEHRTKYCTDSSYPSGTSPDQIMQCLQNYGLCNVSIPVTKAAIDALHCKCLPPHSENFCWVDDNFERNCKSPSLIKGPRPE</sequence>
<evidence type="ECO:0000313" key="2">
    <source>
        <dbReference type="Proteomes" id="UP000297245"/>
    </source>
</evidence>
<dbReference type="Proteomes" id="UP000297245">
    <property type="component" value="Unassembled WGS sequence"/>
</dbReference>
<keyword evidence="2" id="KW-1185">Reference proteome</keyword>
<reference evidence="1 2" key="1">
    <citation type="journal article" date="2019" name="Nat. Ecol. Evol.">
        <title>Megaphylogeny resolves global patterns of mushroom evolution.</title>
        <authorList>
            <person name="Varga T."/>
            <person name="Krizsan K."/>
            <person name="Foldi C."/>
            <person name="Dima B."/>
            <person name="Sanchez-Garcia M."/>
            <person name="Sanchez-Ramirez S."/>
            <person name="Szollosi G.J."/>
            <person name="Szarkandi J.G."/>
            <person name="Papp V."/>
            <person name="Albert L."/>
            <person name="Andreopoulos W."/>
            <person name="Angelini C."/>
            <person name="Antonin V."/>
            <person name="Barry K.W."/>
            <person name="Bougher N.L."/>
            <person name="Buchanan P."/>
            <person name="Buyck B."/>
            <person name="Bense V."/>
            <person name="Catcheside P."/>
            <person name="Chovatia M."/>
            <person name="Cooper J."/>
            <person name="Damon W."/>
            <person name="Desjardin D."/>
            <person name="Finy P."/>
            <person name="Geml J."/>
            <person name="Haridas S."/>
            <person name="Hughes K."/>
            <person name="Justo A."/>
            <person name="Karasinski D."/>
            <person name="Kautmanova I."/>
            <person name="Kiss B."/>
            <person name="Kocsube S."/>
            <person name="Kotiranta H."/>
            <person name="LaButti K.M."/>
            <person name="Lechner B.E."/>
            <person name="Liimatainen K."/>
            <person name="Lipzen A."/>
            <person name="Lukacs Z."/>
            <person name="Mihaltcheva S."/>
            <person name="Morgado L.N."/>
            <person name="Niskanen T."/>
            <person name="Noordeloos M.E."/>
            <person name="Ohm R.A."/>
            <person name="Ortiz-Santana B."/>
            <person name="Ovrebo C."/>
            <person name="Racz N."/>
            <person name="Riley R."/>
            <person name="Savchenko A."/>
            <person name="Shiryaev A."/>
            <person name="Soop K."/>
            <person name="Spirin V."/>
            <person name="Szebenyi C."/>
            <person name="Tomsovsky M."/>
            <person name="Tulloss R.E."/>
            <person name="Uehling J."/>
            <person name="Grigoriev I.V."/>
            <person name="Vagvolgyi C."/>
            <person name="Papp T."/>
            <person name="Martin F.M."/>
            <person name="Miettinen O."/>
            <person name="Hibbett D.S."/>
            <person name="Nagy L.G."/>
        </authorList>
    </citation>
    <scope>NUCLEOTIDE SEQUENCE [LARGE SCALE GENOMIC DNA]</scope>
    <source>
        <strain evidence="1 2">CBS 962.96</strain>
    </source>
</reference>
<organism evidence="1 2">
    <name type="scientific">Dendrothele bispora (strain CBS 962.96)</name>
    <dbReference type="NCBI Taxonomy" id="1314807"/>
    <lineage>
        <taxon>Eukaryota</taxon>
        <taxon>Fungi</taxon>
        <taxon>Dikarya</taxon>
        <taxon>Basidiomycota</taxon>
        <taxon>Agaricomycotina</taxon>
        <taxon>Agaricomycetes</taxon>
        <taxon>Agaricomycetidae</taxon>
        <taxon>Agaricales</taxon>
        <taxon>Agaricales incertae sedis</taxon>
        <taxon>Dendrothele</taxon>
    </lineage>
</organism>
<feature type="non-terminal residue" evidence="1">
    <location>
        <position position="1"/>
    </location>
</feature>
<name>A0A4S8LPY3_DENBC</name>
<dbReference type="OrthoDB" id="2845878at2759"/>